<dbReference type="InterPro" id="IPR051552">
    <property type="entry name" value="HptR"/>
</dbReference>
<dbReference type="CDD" id="cd17536">
    <property type="entry name" value="REC_YesN-like"/>
    <property type="match status" value="1"/>
</dbReference>
<dbReference type="GO" id="GO:0005737">
    <property type="term" value="C:cytoplasm"/>
    <property type="evidence" value="ECO:0007669"/>
    <property type="project" value="UniProtKB-SubCell"/>
</dbReference>
<dbReference type="SMART" id="SM00448">
    <property type="entry name" value="REC"/>
    <property type="match status" value="1"/>
</dbReference>
<dbReference type="Proteomes" id="UP000028525">
    <property type="component" value="Unassembled WGS sequence"/>
</dbReference>
<dbReference type="InterPro" id="IPR009057">
    <property type="entry name" value="Homeodomain-like_sf"/>
</dbReference>
<keyword evidence="5" id="KW-0902">Two-component regulatory system</keyword>
<accession>A0A084JQ29</accession>
<gene>
    <name evidence="14" type="ORF">IO98_04685</name>
</gene>
<sequence length="268" mass="30561">MYRLLVADDEKRLLSGLCEFYPWNELGFSIVARAENGQKALDYIHSQPVDAVLTDIEMPVMSGTRLAEILHEEYPHIKVVFLSGYADFKYAQQALRVGVKDYILKPVKTDELKRVVLKLHKELEAARLEADQLENSKSNAVPDSFAPNQKQSYYAGIIKCVTHYIETNLASASLEEAAQRVSLSSGYLSGLYRQETGITFTEYLLKARMEKARELLAVPGSYMYEIAETLGYGNPKNLSRAFKSYFGYSPRNYRRWEDQDEKKDRGAL</sequence>
<keyword evidence="3" id="KW-0963">Cytoplasm</keyword>
<keyword evidence="4 10" id="KW-0597">Phosphoprotein</keyword>
<evidence type="ECO:0000256" key="8">
    <source>
        <dbReference type="ARBA" id="ARBA00023163"/>
    </source>
</evidence>
<feature type="coiled-coil region" evidence="11">
    <location>
        <begin position="109"/>
        <end position="136"/>
    </location>
</feature>
<evidence type="ECO:0000256" key="2">
    <source>
        <dbReference type="ARBA" id="ARBA00018672"/>
    </source>
</evidence>
<comment type="caution">
    <text evidence="14">The sequence shown here is derived from an EMBL/GenBank/DDBJ whole genome shotgun (WGS) entry which is preliminary data.</text>
</comment>
<dbReference type="InterPro" id="IPR018062">
    <property type="entry name" value="HTH_AraC-typ_CS"/>
</dbReference>
<keyword evidence="7" id="KW-0238">DNA-binding</keyword>
<evidence type="ECO:0000256" key="3">
    <source>
        <dbReference type="ARBA" id="ARBA00022490"/>
    </source>
</evidence>
<keyword evidence="15" id="KW-1185">Reference proteome</keyword>
<organism evidence="14 15">
    <name type="scientific">Lacrimispora celerecrescens</name>
    <dbReference type="NCBI Taxonomy" id="29354"/>
    <lineage>
        <taxon>Bacteria</taxon>
        <taxon>Bacillati</taxon>
        <taxon>Bacillota</taxon>
        <taxon>Clostridia</taxon>
        <taxon>Lachnospirales</taxon>
        <taxon>Lachnospiraceae</taxon>
        <taxon>Lacrimispora</taxon>
    </lineage>
</organism>
<evidence type="ECO:0000313" key="14">
    <source>
        <dbReference type="EMBL" id="KEZ91063.1"/>
    </source>
</evidence>
<dbReference type="PROSITE" id="PS01124">
    <property type="entry name" value="HTH_ARAC_FAMILY_2"/>
    <property type="match status" value="1"/>
</dbReference>
<dbReference type="SMART" id="SM00342">
    <property type="entry name" value="HTH_ARAC"/>
    <property type="match status" value="1"/>
</dbReference>
<dbReference type="STRING" id="29354.IO98_04685"/>
<dbReference type="InterPro" id="IPR018060">
    <property type="entry name" value="HTH_AraC"/>
</dbReference>
<evidence type="ECO:0000256" key="4">
    <source>
        <dbReference type="ARBA" id="ARBA00022553"/>
    </source>
</evidence>
<evidence type="ECO:0000256" key="6">
    <source>
        <dbReference type="ARBA" id="ARBA00023015"/>
    </source>
</evidence>
<dbReference type="GO" id="GO:0043565">
    <property type="term" value="F:sequence-specific DNA binding"/>
    <property type="evidence" value="ECO:0007669"/>
    <property type="project" value="InterPro"/>
</dbReference>
<dbReference type="Gene3D" id="3.40.50.2300">
    <property type="match status" value="1"/>
</dbReference>
<dbReference type="EMBL" id="JPME01000007">
    <property type="protein sequence ID" value="KEZ91063.1"/>
    <property type="molecule type" value="Genomic_DNA"/>
</dbReference>
<dbReference type="SUPFAM" id="SSF52172">
    <property type="entry name" value="CheY-like"/>
    <property type="match status" value="1"/>
</dbReference>
<protein>
    <recommendedName>
        <fullName evidence="2">Stage 0 sporulation protein A homolog</fullName>
    </recommendedName>
</protein>
<evidence type="ECO:0000256" key="5">
    <source>
        <dbReference type="ARBA" id="ARBA00023012"/>
    </source>
</evidence>
<proteinExistence type="predicted"/>
<dbReference type="Pfam" id="PF12833">
    <property type="entry name" value="HTH_18"/>
    <property type="match status" value="1"/>
</dbReference>
<keyword evidence="8" id="KW-0804">Transcription</keyword>
<dbReference type="RefSeq" id="WP_038278419.1">
    <property type="nucleotide sequence ID" value="NZ_JPME01000007.1"/>
</dbReference>
<dbReference type="InterPro" id="IPR011006">
    <property type="entry name" value="CheY-like_superfamily"/>
</dbReference>
<evidence type="ECO:0000256" key="1">
    <source>
        <dbReference type="ARBA" id="ARBA00004496"/>
    </source>
</evidence>
<dbReference type="GO" id="GO:0003700">
    <property type="term" value="F:DNA-binding transcription factor activity"/>
    <property type="evidence" value="ECO:0007669"/>
    <property type="project" value="InterPro"/>
</dbReference>
<name>A0A084JQ29_9FIRM</name>
<evidence type="ECO:0000259" key="13">
    <source>
        <dbReference type="PROSITE" id="PS50110"/>
    </source>
</evidence>
<evidence type="ECO:0000259" key="12">
    <source>
        <dbReference type="PROSITE" id="PS01124"/>
    </source>
</evidence>
<dbReference type="InterPro" id="IPR001789">
    <property type="entry name" value="Sig_transdc_resp-reg_receiver"/>
</dbReference>
<feature type="domain" description="HTH araC/xylS-type" evidence="12">
    <location>
        <begin position="159"/>
        <end position="256"/>
    </location>
</feature>
<comment type="function">
    <text evidence="9">May play the central regulatory role in sporulation. It may be an element of the effector pathway responsible for the activation of sporulation genes in response to nutritional stress. Spo0A may act in concert with spo0H (a sigma factor) to control the expression of some genes that are critical to the sporulation process.</text>
</comment>
<keyword evidence="6" id="KW-0805">Transcription regulation</keyword>
<feature type="domain" description="Response regulatory" evidence="13">
    <location>
        <begin position="3"/>
        <end position="120"/>
    </location>
</feature>
<keyword evidence="11" id="KW-0175">Coiled coil</keyword>
<reference evidence="14 15" key="1">
    <citation type="submission" date="2014-07" db="EMBL/GenBank/DDBJ databases">
        <title>Draft genome of Clostridium celerecrescens 152B isolated from sediments associated with methane hydrate from Krishna Godavari basin.</title>
        <authorList>
            <person name="Honkalas V.S."/>
            <person name="Dabir A.P."/>
            <person name="Arora P."/>
            <person name="Dhakephalkar P.K."/>
        </authorList>
    </citation>
    <scope>NUCLEOTIDE SEQUENCE [LARGE SCALE GENOMIC DNA]</scope>
    <source>
        <strain evidence="14 15">152B</strain>
    </source>
</reference>
<evidence type="ECO:0000256" key="10">
    <source>
        <dbReference type="PROSITE-ProRule" id="PRU00169"/>
    </source>
</evidence>
<dbReference type="PANTHER" id="PTHR42713">
    <property type="entry name" value="HISTIDINE KINASE-RELATED"/>
    <property type="match status" value="1"/>
</dbReference>
<evidence type="ECO:0000256" key="7">
    <source>
        <dbReference type="ARBA" id="ARBA00023125"/>
    </source>
</evidence>
<evidence type="ECO:0000256" key="11">
    <source>
        <dbReference type="SAM" id="Coils"/>
    </source>
</evidence>
<dbReference type="AlphaFoldDB" id="A0A084JQ29"/>
<evidence type="ECO:0000256" key="9">
    <source>
        <dbReference type="ARBA" id="ARBA00024867"/>
    </source>
</evidence>
<feature type="modified residue" description="4-aspartylphosphate" evidence="10">
    <location>
        <position position="55"/>
    </location>
</feature>
<evidence type="ECO:0000313" key="15">
    <source>
        <dbReference type="Proteomes" id="UP000028525"/>
    </source>
</evidence>
<comment type="subcellular location">
    <subcellularLocation>
        <location evidence="1">Cytoplasm</location>
    </subcellularLocation>
</comment>
<dbReference type="PROSITE" id="PS00041">
    <property type="entry name" value="HTH_ARAC_FAMILY_1"/>
    <property type="match status" value="1"/>
</dbReference>
<dbReference type="GO" id="GO:0000160">
    <property type="term" value="P:phosphorelay signal transduction system"/>
    <property type="evidence" value="ECO:0007669"/>
    <property type="project" value="UniProtKB-KW"/>
</dbReference>
<dbReference type="PROSITE" id="PS50110">
    <property type="entry name" value="RESPONSE_REGULATORY"/>
    <property type="match status" value="1"/>
</dbReference>
<dbReference type="PANTHER" id="PTHR42713:SF3">
    <property type="entry name" value="TRANSCRIPTIONAL REGULATORY PROTEIN HPTR"/>
    <property type="match status" value="1"/>
</dbReference>
<dbReference type="Pfam" id="PF00072">
    <property type="entry name" value="Response_reg"/>
    <property type="match status" value="1"/>
</dbReference>
<dbReference type="SUPFAM" id="SSF46689">
    <property type="entry name" value="Homeodomain-like"/>
    <property type="match status" value="1"/>
</dbReference>
<dbReference type="Gene3D" id="1.10.10.60">
    <property type="entry name" value="Homeodomain-like"/>
    <property type="match status" value="2"/>
</dbReference>